<feature type="non-terminal residue" evidence="1">
    <location>
        <position position="201"/>
    </location>
</feature>
<accession>A0A955E0J3</accession>
<dbReference type="AlphaFoldDB" id="A0A955E0J3"/>
<dbReference type="PANTHER" id="PTHR42967:SF1">
    <property type="entry name" value="MBL FOLD METALLO-HYDROLASE"/>
    <property type="match status" value="1"/>
</dbReference>
<dbReference type="Pfam" id="PF13483">
    <property type="entry name" value="Lactamase_B_3"/>
    <property type="match status" value="1"/>
</dbReference>
<comment type="caution">
    <text evidence="1">The sequence shown here is derived from an EMBL/GenBank/DDBJ whole genome shotgun (WGS) entry which is preliminary data.</text>
</comment>
<name>A0A955E0J3_UNCKA</name>
<gene>
    <name evidence="1" type="ORF">KDA10_01090</name>
</gene>
<dbReference type="Proteomes" id="UP000714817">
    <property type="component" value="Unassembled WGS sequence"/>
</dbReference>
<dbReference type="PANTHER" id="PTHR42967">
    <property type="entry name" value="METAL DEPENDENT HYDROLASE"/>
    <property type="match status" value="1"/>
</dbReference>
<dbReference type="EMBL" id="JAGQNY010000004">
    <property type="protein sequence ID" value="MCA9301948.1"/>
    <property type="molecule type" value="Genomic_DNA"/>
</dbReference>
<protein>
    <submittedName>
        <fullName evidence="1">MBL fold metallo-hydrolase</fullName>
    </submittedName>
</protein>
<dbReference type="InterPro" id="IPR036866">
    <property type="entry name" value="RibonucZ/Hydroxyglut_hydro"/>
</dbReference>
<sequence length="201" mass="22097">MEITYIGHSCFKIKGKNISLVIDPYDPTMLGYKLPTLSADAVLLTHDHPDHANVQGVKDYRLVISAPGEYEISDVFVYGLQTFHDESEGSKRGNNTIYSIEIDDFSLMHLGDLGHILSAETLEKIGTVDVLMIPVGGVYTIDSAAAVKVISSIEPGIIIPMHYQTADLKMAGDKLDSLDKFLDEMGIEKPRTEGKLKLSSR</sequence>
<dbReference type="Gene3D" id="3.60.15.10">
    <property type="entry name" value="Ribonuclease Z/Hydroxyacylglutathione hydrolase-like"/>
    <property type="match status" value="1"/>
</dbReference>
<reference evidence="1" key="1">
    <citation type="submission" date="2020-04" db="EMBL/GenBank/DDBJ databases">
        <authorList>
            <person name="Zhang T."/>
        </authorList>
    </citation>
    <scope>NUCLEOTIDE SEQUENCE</scope>
    <source>
        <strain evidence="1">HKST-UBA80</strain>
    </source>
</reference>
<evidence type="ECO:0000313" key="2">
    <source>
        <dbReference type="Proteomes" id="UP000714817"/>
    </source>
</evidence>
<evidence type="ECO:0000313" key="1">
    <source>
        <dbReference type="EMBL" id="MCA9301948.1"/>
    </source>
</evidence>
<organism evidence="1 2">
    <name type="scientific">candidate division WWE3 bacterium</name>
    <dbReference type="NCBI Taxonomy" id="2053526"/>
    <lineage>
        <taxon>Bacteria</taxon>
        <taxon>Katanobacteria</taxon>
    </lineage>
</organism>
<dbReference type="SUPFAM" id="SSF56281">
    <property type="entry name" value="Metallo-hydrolase/oxidoreductase"/>
    <property type="match status" value="1"/>
</dbReference>
<proteinExistence type="predicted"/>
<reference evidence="1" key="2">
    <citation type="journal article" date="2021" name="Microbiome">
        <title>Successional dynamics and alternative stable states in a saline activated sludge microbial community over 9 years.</title>
        <authorList>
            <person name="Wang Y."/>
            <person name="Ye J."/>
            <person name="Ju F."/>
            <person name="Liu L."/>
            <person name="Boyd J.A."/>
            <person name="Deng Y."/>
            <person name="Parks D.H."/>
            <person name="Jiang X."/>
            <person name="Yin X."/>
            <person name="Woodcroft B.J."/>
            <person name="Tyson G.W."/>
            <person name="Hugenholtz P."/>
            <person name="Polz M.F."/>
            <person name="Zhang T."/>
        </authorList>
    </citation>
    <scope>NUCLEOTIDE SEQUENCE</scope>
    <source>
        <strain evidence="1">HKST-UBA80</strain>
    </source>
</reference>